<accession>A0ACC4E9Q4</accession>
<proteinExistence type="predicted"/>
<comment type="caution">
    <text evidence="1">The sequence shown here is derived from an EMBL/GenBank/DDBJ whole genome shotgun (WGS) entry which is preliminary data.</text>
</comment>
<reference evidence="1" key="1">
    <citation type="submission" date="2024-12" db="EMBL/GenBank/DDBJ databases">
        <title>Comparative genomics and development of molecular markers within Purpureocillium lilacinum and among Purpureocillium species.</title>
        <authorList>
            <person name="Yeh Z.-Y."/>
            <person name="Ni N.-T."/>
            <person name="Lo P.-H."/>
            <person name="Mushyakhwo K."/>
            <person name="Lin C.-F."/>
            <person name="Nai Y.-S."/>
        </authorList>
    </citation>
    <scope>NUCLEOTIDE SEQUENCE</scope>
    <source>
        <strain evidence="1">NCHU-NPUST-175</strain>
    </source>
</reference>
<gene>
    <name evidence="1" type="ORF">ACCO45_001389</name>
</gene>
<sequence>MLVCTSLLLFFPSPYLPCMLRRGRPVRLAEALDGQLPGRGRVLPVDGAEAAEARDEHRVLALQLADLPLQQLELLAGDVAVCARAVQLELQAALLLALERLAAARLGLALLVLALLLELAHLAPVLGLLLGQLAVVLLARLGQRRRVLVLVALPPALQPLLHLGVVFVELAPPLRELEQLLLQGVVVVVAVGLGLRPRLGRVAAVDAVAAAHVRRHVPLHGGAEAVRRRRVALGAVVVVALCALLLRLVFRDALLAGAESEGLLNC</sequence>
<organism evidence="1 2">
    <name type="scientific">Purpureocillium lilacinum</name>
    <name type="common">Paecilomyces lilacinus</name>
    <dbReference type="NCBI Taxonomy" id="33203"/>
    <lineage>
        <taxon>Eukaryota</taxon>
        <taxon>Fungi</taxon>
        <taxon>Dikarya</taxon>
        <taxon>Ascomycota</taxon>
        <taxon>Pezizomycotina</taxon>
        <taxon>Sordariomycetes</taxon>
        <taxon>Hypocreomycetidae</taxon>
        <taxon>Hypocreales</taxon>
        <taxon>Ophiocordycipitaceae</taxon>
        <taxon>Purpureocillium</taxon>
    </lineage>
</organism>
<keyword evidence="2" id="KW-1185">Reference proteome</keyword>
<dbReference type="EMBL" id="JBGNUJ010000002">
    <property type="protein sequence ID" value="KAL3964385.1"/>
    <property type="molecule type" value="Genomic_DNA"/>
</dbReference>
<dbReference type="Proteomes" id="UP001638806">
    <property type="component" value="Unassembled WGS sequence"/>
</dbReference>
<evidence type="ECO:0000313" key="1">
    <source>
        <dbReference type="EMBL" id="KAL3964385.1"/>
    </source>
</evidence>
<protein>
    <submittedName>
        <fullName evidence="1">Uncharacterized protein</fullName>
    </submittedName>
</protein>
<name>A0ACC4E9Q4_PURLI</name>
<evidence type="ECO:0000313" key="2">
    <source>
        <dbReference type="Proteomes" id="UP001638806"/>
    </source>
</evidence>